<evidence type="ECO:0000313" key="7">
    <source>
        <dbReference type="EMBL" id="EEK17227.1"/>
    </source>
</evidence>
<dbReference type="STRING" id="596327.PORUE0001_1113"/>
<evidence type="ECO:0000259" key="6">
    <source>
        <dbReference type="PROSITE" id="PS51296"/>
    </source>
</evidence>
<keyword evidence="5" id="KW-0732">Signal</keyword>
<protein>
    <recommendedName>
        <fullName evidence="6">Rieske domain-containing protein</fullName>
    </recommendedName>
</protein>
<keyword evidence="3" id="KW-0408">Iron</keyword>
<keyword evidence="4" id="KW-0411">Iron-sulfur</keyword>
<dbReference type="GO" id="GO:0051537">
    <property type="term" value="F:2 iron, 2 sulfur cluster binding"/>
    <property type="evidence" value="ECO:0007669"/>
    <property type="project" value="UniProtKB-KW"/>
</dbReference>
<evidence type="ECO:0000256" key="2">
    <source>
        <dbReference type="ARBA" id="ARBA00022723"/>
    </source>
</evidence>
<dbReference type="Proteomes" id="UP000003303">
    <property type="component" value="Unassembled WGS sequence"/>
</dbReference>
<feature type="signal peptide" evidence="5">
    <location>
        <begin position="1"/>
        <end position="25"/>
    </location>
</feature>
<evidence type="ECO:0000256" key="3">
    <source>
        <dbReference type="ARBA" id="ARBA00023004"/>
    </source>
</evidence>
<evidence type="ECO:0000256" key="5">
    <source>
        <dbReference type="SAM" id="SignalP"/>
    </source>
</evidence>
<sequence>MKGARTMLLSLMTLLLLGCQGEVQYATPLRPVHYPIYFASAEGRALILVGGYLRITKPSTAISAIGFGGILVIHGFAGSGTADYYYAYDLACPKELDPTNALLVNDKLEAVCPKCHSRFSIVYGGGTPVQGPAQSPLLPYRVLPIDGGLLITTPEL</sequence>
<keyword evidence="8" id="KW-1185">Reference proteome</keyword>
<dbReference type="GO" id="GO:0046872">
    <property type="term" value="F:metal ion binding"/>
    <property type="evidence" value="ECO:0007669"/>
    <property type="project" value="UniProtKB-KW"/>
</dbReference>
<dbReference type="AlphaFoldDB" id="C2MAN5"/>
<name>C2MAN5_9PORP</name>
<dbReference type="InterPro" id="IPR017941">
    <property type="entry name" value="Rieske_2Fe-2S"/>
</dbReference>
<accession>C2MAN5</accession>
<comment type="caution">
    <text evidence="7">The sequence shown here is derived from an EMBL/GenBank/DDBJ whole genome shotgun (WGS) entry which is preliminary data.</text>
</comment>
<dbReference type="OrthoDB" id="1121472at2"/>
<dbReference type="eggNOG" id="COG2146">
    <property type="taxonomic scope" value="Bacteria"/>
</dbReference>
<evidence type="ECO:0000313" key="8">
    <source>
        <dbReference type="Proteomes" id="UP000003303"/>
    </source>
</evidence>
<keyword evidence="2" id="KW-0479">Metal-binding</keyword>
<dbReference type="Gene3D" id="2.102.10.10">
    <property type="entry name" value="Rieske [2Fe-2S] iron-sulphur domain"/>
    <property type="match status" value="1"/>
</dbReference>
<dbReference type="InterPro" id="IPR036922">
    <property type="entry name" value="Rieske_2Fe-2S_sf"/>
</dbReference>
<gene>
    <name evidence="7" type="ORF">PORUE0001_1113</name>
</gene>
<organism evidence="7 8">
    <name type="scientific">Porphyromonas uenonis 60-3</name>
    <dbReference type="NCBI Taxonomy" id="596327"/>
    <lineage>
        <taxon>Bacteria</taxon>
        <taxon>Pseudomonadati</taxon>
        <taxon>Bacteroidota</taxon>
        <taxon>Bacteroidia</taxon>
        <taxon>Bacteroidales</taxon>
        <taxon>Porphyromonadaceae</taxon>
        <taxon>Porphyromonas</taxon>
    </lineage>
</organism>
<proteinExistence type="predicted"/>
<dbReference type="PROSITE" id="PS51257">
    <property type="entry name" value="PROKAR_LIPOPROTEIN"/>
    <property type="match status" value="1"/>
</dbReference>
<reference evidence="7 8" key="1">
    <citation type="submission" date="2009-04" db="EMBL/GenBank/DDBJ databases">
        <authorList>
            <person name="Sebastian Y."/>
            <person name="Madupu R."/>
            <person name="Durkin A.S."/>
            <person name="Torralba M."/>
            <person name="Methe B."/>
            <person name="Sutton G.G."/>
            <person name="Strausberg R.L."/>
            <person name="Nelson K.E."/>
        </authorList>
    </citation>
    <scope>NUCLEOTIDE SEQUENCE [LARGE SCALE GENOMIC DNA]</scope>
    <source>
        <strain evidence="7 8">60-3</strain>
    </source>
</reference>
<keyword evidence="1" id="KW-0001">2Fe-2S</keyword>
<evidence type="ECO:0000256" key="1">
    <source>
        <dbReference type="ARBA" id="ARBA00022714"/>
    </source>
</evidence>
<feature type="domain" description="Rieske" evidence="6">
    <location>
        <begin position="85"/>
        <end position="151"/>
    </location>
</feature>
<dbReference type="PROSITE" id="PS51296">
    <property type="entry name" value="RIESKE"/>
    <property type="match status" value="1"/>
</dbReference>
<dbReference type="EMBL" id="ACLR01000111">
    <property type="protein sequence ID" value="EEK17227.1"/>
    <property type="molecule type" value="Genomic_DNA"/>
</dbReference>
<evidence type="ECO:0000256" key="4">
    <source>
        <dbReference type="ARBA" id="ARBA00023014"/>
    </source>
</evidence>
<feature type="chain" id="PRO_5002916438" description="Rieske domain-containing protein" evidence="5">
    <location>
        <begin position="26"/>
        <end position="156"/>
    </location>
</feature>